<evidence type="ECO:0000256" key="2">
    <source>
        <dbReference type="ARBA" id="ARBA00006679"/>
    </source>
</evidence>
<keyword evidence="5 7" id="KW-1133">Transmembrane helix</keyword>
<dbReference type="Pfam" id="PF07681">
    <property type="entry name" value="DoxX"/>
    <property type="match status" value="1"/>
</dbReference>
<keyword evidence="6 7" id="KW-0472">Membrane</keyword>
<dbReference type="AlphaFoldDB" id="A0A2T2YAJ6"/>
<dbReference type="PANTHER" id="PTHR33452:SF1">
    <property type="entry name" value="INNER MEMBRANE PROTEIN YPHA-RELATED"/>
    <property type="match status" value="1"/>
</dbReference>
<keyword evidence="9" id="KW-1185">Reference proteome</keyword>
<evidence type="ECO:0000313" key="9">
    <source>
        <dbReference type="Proteomes" id="UP000240357"/>
    </source>
</evidence>
<keyword evidence="4 7" id="KW-0812">Transmembrane</keyword>
<gene>
    <name evidence="8" type="ORF">AHMF7605_02820</name>
</gene>
<dbReference type="InterPro" id="IPR051907">
    <property type="entry name" value="DoxX-like_oxidoreductase"/>
</dbReference>
<dbReference type="PANTHER" id="PTHR33452">
    <property type="entry name" value="OXIDOREDUCTASE CATD-RELATED"/>
    <property type="match status" value="1"/>
</dbReference>
<feature type="transmembrane region" description="Helical" evidence="7">
    <location>
        <begin position="84"/>
        <end position="100"/>
    </location>
</feature>
<evidence type="ECO:0000256" key="6">
    <source>
        <dbReference type="ARBA" id="ARBA00023136"/>
    </source>
</evidence>
<name>A0A2T2YAJ6_9BACT</name>
<dbReference type="EMBL" id="PYFT01000001">
    <property type="protein sequence ID" value="PSR52532.1"/>
    <property type="molecule type" value="Genomic_DNA"/>
</dbReference>
<dbReference type="GO" id="GO:0005886">
    <property type="term" value="C:plasma membrane"/>
    <property type="evidence" value="ECO:0007669"/>
    <property type="project" value="UniProtKB-SubCell"/>
</dbReference>
<keyword evidence="3" id="KW-1003">Cell membrane</keyword>
<feature type="transmembrane region" description="Helical" evidence="7">
    <location>
        <begin position="106"/>
        <end position="125"/>
    </location>
</feature>
<evidence type="ECO:0000256" key="3">
    <source>
        <dbReference type="ARBA" id="ARBA00022475"/>
    </source>
</evidence>
<comment type="caution">
    <text evidence="8">The sequence shown here is derived from an EMBL/GenBank/DDBJ whole genome shotgun (WGS) entry which is preliminary data.</text>
</comment>
<feature type="transmembrane region" description="Helical" evidence="7">
    <location>
        <begin position="12"/>
        <end position="31"/>
    </location>
</feature>
<reference evidence="8 9" key="1">
    <citation type="submission" date="2018-03" db="EMBL/GenBank/DDBJ databases">
        <title>Adhaeribacter sp. HMF7605 Genome sequencing and assembly.</title>
        <authorList>
            <person name="Kang H."/>
            <person name="Kang J."/>
            <person name="Cha I."/>
            <person name="Kim H."/>
            <person name="Joh K."/>
        </authorList>
    </citation>
    <scope>NUCLEOTIDE SEQUENCE [LARGE SCALE GENOMIC DNA]</scope>
    <source>
        <strain evidence="8 9">HMF7605</strain>
    </source>
</reference>
<dbReference type="Proteomes" id="UP000240357">
    <property type="component" value="Unassembled WGS sequence"/>
</dbReference>
<evidence type="ECO:0000256" key="4">
    <source>
        <dbReference type="ARBA" id="ARBA00022692"/>
    </source>
</evidence>
<comment type="similarity">
    <text evidence="2">Belongs to the DoxX family.</text>
</comment>
<dbReference type="OrthoDB" id="9813193at2"/>
<evidence type="ECO:0000256" key="5">
    <source>
        <dbReference type="ARBA" id="ARBA00022989"/>
    </source>
</evidence>
<evidence type="ECO:0000256" key="1">
    <source>
        <dbReference type="ARBA" id="ARBA00004651"/>
    </source>
</evidence>
<sequence>MNFFRNFYPTRNFGLLLLRVGIGWAFMMHGFPKIKGGPEFWEQIGGAMGNLGITFAPVFWGFMGAFAEFGGGFLLLLGLFFRPATLLLFFTMCVATTMHISKGDDFNTYSHALESAILFLSLYFIGPGKISLDNKLFSVPDQSRRLSN</sequence>
<protein>
    <submittedName>
        <fullName evidence="8">DoxX family protein</fullName>
    </submittedName>
</protein>
<evidence type="ECO:0000256" key="7">
    <source>
        <dbReference type="SAM" id="Phobius"/>
    </source>
</evidence>
<accession>A0A2T2YAJ6</accession>
<feature type="transmembrane region" description="Helical" evidence="7">
    <location>
        <begin position="51"/>
        <end position="77"/>
    </location>
</feature>
<dbReference type="InterPro" id="IPR032808">
    <property type="entry name" value="DoxX"/>
</dbReference>
<proteinExistence type="inferred from homology"/>
<organism evidence="8 9">
    <name type="scientific">Adhaeribacter arboris</name>
    <dbReference type="NCBI Taxonomy" id="2072846"/>
    <lineage>
        <taxon>Bacteria</taxon>
        <taxon>Pseudomonadati</taxon>
        <taxon>Bacteroidota</taxon>
        <taxon>Cytophagia</taxon>
        <taxon>Cytophagales</taxon>
        <taxon>Hymenobacteraceae</taxon>
        <taxon>Adhaeribacter</taxon>
    </lineage>
</organism>
<dbReference type="RefSeq" id="WP_106926245.1">
    <property type="nucleotide sequence ID" value="NZ_PYFT01000001.1"/>
</dbReference>
<evidence type="ECO:0000313" key="8">
    <source>
        <dbReference type="EMBL" id="PSR52532.1"/>
    </source>
</evidence>
<comment type="subcellular location">
    <subcellularLocation>
        <location evidence="1">Cell membrane</location>
        <topology evidence="1">Multi-pass membrane protein</topology>
    </subcellularLocation>
</comment>